<dbReference type="Proteomes" id="UP000440041">
    <property type="component" value="Unassembled WGS sequence"/>
</dbReference>
<evidence type="ECO:0000313" key="1">
    <source>
        <dbReference type="EMBL" id="KAB8297527.1"/>
    </source>
</evidence>
<dbReference type="Gene3D" id="3.40.960.10">
    <property type="entry name" value="VSR Endonuclease"/>
    <property type="match status" value="1"/>
</dbReference>
<dbReference type="OrthoDB" id="3173471at2"/>
<comment type="caution">
    <text evidence="1">The sequence shown here is derived from an EMBL/GenBank/DDBJ whole genome shotgun (WGS) entry which is preliminary data.</text>
</comment>
<gene>
    <name evidence="1" type="ORF">DSM100238_1243</name>
</gene>
<dbReference type="InterPro" id="IPR011335">
    <property type="entry name" value="Restrct_endonuc-II-like"/>
</dbReference>
<protein>
    <recommendedName>
        <fullName evidence="3">DUF559 domain-containing protein</fullName>
    </recommendedName>
</protein>
<accession>A0A6A2WDD1</accession>
<evidence type="ECO:0008006" key="3">
    <source>
        <dbReference type="Google" id="ProtNLM"/>
    </source>
</evidence>
<dbReference type="RefSeq" id="WP_152355823.1">
    <property type="nucleotide sequence ID" value="NZ_JBHLXF010000026.1"/>
</dbReference>
<dbReference type="SUPFAM" id="SSF52980">
    <property type="entry name" value="Restriction endonuclease-like"/>
    <property type="match status" value="1"/>
</dbReference>
<evidence type="ECO:0000313" key="2">
    <source>
        <dbReference type="Proteomes" id="UP000440041"/>
    </source>
</evidence>
<reference evidence="1 2" key="1">
    <citation type="submission" date="2019-09" db="EMBL/GenBank/DDBJ databases">
        <title>Characterization of the phylogenetic diversity of two novel species belonging to the genus Bifidobacterium: Bifidobacterium cebidarum sp. nov. and Bifidobacterium leontopitheci sp. nov.</title>
        <authorList>
            <person name="Lugli G.A."/>
            <person name="Duranti S."/>
            <person name="Milani C."/>
            <person name="Turroni F."/>
            <person name="Ventura M."/>
        </authorList>
    </citation>
    <scope>NUCLEOTIDE SEQUENCE [LARGE SCALE GENOMIC DNA]</scope>
    <source>
        <strain evidence="1 2">DSM 100238</strain>
    </source>
</reference>
<name>A0A6A2WDD1_9BIFI</name>
<sequence length="296" mass="34587">MADYSMYQHDIIQNHAAALRACDEARNRTSMTLVFTLSTALALLGIEPPRERTRLQDDVVYAAVHHESDRWRVKGVRFVTWQGSFETVVLQRGRFRCVHAVYVWAMYAARLSLQELVVLGDSMMRRNSRGIRIEDFIRLLQNLREEAQVRGLRLPRGFRSMSRAVRLMREHTDSSQETRLRLLLMRYGLGCPRINVPIRIPDSGRLFYLDMAYPEKKLAIEYDGTHHRDQWLADCDRLKFIDEQGWQHIQVTAYDLSSEEQRERLVSLVAKKLGMDALSNPLTLEQVADGRRVWNR</sequence>
<keyword evidence="2" id="KW-1185">Reference proteome</keyword>
<dbReference type="EMBL" id="WBSO01000008">
    <property type="protein sequence ID" value="KAB8297527.1"/>
    <property type="molecule type" value="Genomic_DNA"/>
</dbReference>
<organism evidence="1 2">
    <name type="scientific">Bifidobacterium apri</name>
    <dbReference type="NCBI Taxonomy" id="1769423"/>
    <lineage>
        <taxon>Bacteria</taxon>
        <taxon>Bacillati</taxon>
        <taxon>Actinomycetota</taxon>
        <taxon>Actinomycetes</taxon>
        <taxon>Bifidobacteriales</taxon>
        <taxon>Bifidobacteriaceae</taxon>
        <taxon>Bifidobacterium</taxon>
    </lineage>
</organism>
<dbReference type="AlphaFoldDB" id="A0A6A2WDD1"/>
<proteinExistence type="predicted"/>